<dbReference type="PANTHER" id="PTHR38036">
    <property type="entry name" value="UPF0250 PROTEIN YBED"/>
    <property type="match status" value="1"/>
</dbReference>
<evidence type="ECO:0000256" key="1">
    <source>
        <dbReference type="ARBA" id="ARBA00008460"/>
    </source>
</evidence>
<dbReference type="RefSeq" id="WP_075072626.1">
    <property type="nucleotide sequence ID" value="NZ_DF967972.1"/>
</dbReference>
<gene>
    <name evidence="2" type="ORF">LARV_01032</name>
</gene>
<organism evidence="2">
    <name type="scientific">Longilinea arvoryzae</name>
    <dbReference type="NCBI Taxonomy" id="360412"/>
    <lineage>
        <taxon>Bacteria</taxon>
        <taxon>Bacillati</taxon>
        <taxon>Chloroflexota</taxon>
        <taxon>Anaerolineae</taxon>
        <taxon>Anaerolineales</taxon>
        <taxon>Anaerolineaceae</taxon>
        <taxon>Longilinea</taxon>
    </lineage>
</organism>
<comment type="similarity">
    <text evidence="1">Belongs to the UPF0250 family.</text>
</comment>
<dbReference type="HAMAP" id="MF_00659">
    <property type="entry name" value="UPF0250"/>
    <property type="match status" value="1"/>
</dbReference>
<dbReference type="PANTHER" id="PTHR38036:SF1">
    <property type="entry name" value="UPF0250 PROTEIN YBED"/>
    <property type="match status" value="1"/>
</dbReference>
<dbReference type="Gene3D" id="3.30.70.260">
    <property type="match status" value="1"/>
</dbReference>
<dbReference type="GO" id="GO:0005829">
    <property type="term" value="C:cytosol"/>
    <property type="evidence" value="ECO:0007669"/>
    <property type="project" value="TreeGrafter"/>
</dbReference>
<reference evidence="2" key="1">
    <citation type="submission" date="2015-07" db="EMBL/GenBank/DDBJ databases">
        <title>Draft Genome Sequences of Anaerolinea thermolimosa IMO-1, Bellilinea caldifistulae GOMI-1, Leptolinea tardivitalis YMTK-2, Levilinea saccharolytica KIBI-1,Longilinea arvoryzae KOME-1, Previously Described as Members of the Anaerolineaceae (Chloroflexi).</title>
        <authorList>
            <person name="Sekiguchi Y."/>
            <person name="Ohashi A."/>
            <person name="Matsuura N."/>
            <person name="Tourlousse M.D."/>
        </authorList>
    </citation>
    <scope>NUCLEOTIDE SEQUENCE [LARGE SCALE GENOMIC DNA]</scope>
    <source>
        <strain evidence="2">KOME-1</strain>
    </source>
</reference>
<evidence type="ECO:0000313" key="3">
    <source>
        <dbReference type="Proteomes" id="UP000055060"/>
    </source>
</evidence>
<dbReference type="Proteomes" id="UP000055060">
    <property type="component" value="Unassembled WGS sequence"/>
</dbReference>
<name>A0A0S7B7F4_9CHLR</name>
<dbReference type="EMBL" id="DF967972">
    <property type="protein sequence ID" value="GAP13279.1"/>
    <property type="molecule type" value="Genomic_DNA"/>
</dbReference>
<protein>
    <submittedName>
        <fullName evidence="2">Uncharacterized conserved protein</fullName>
    </submittedName>
</protein>
<dbReference type="InterPro" id="IPR027471">
    <property type="entry name" value="YbeD-like_sf"/>
</dbReference>
<dbReference type="AlphaFoldDB" id="A0A0S7B7F4"/>
<dbReference type="STRING" id="360412.LARV_01032"/>
<sequence length="89" mass="10241">MEDENESPLKFPCQYPIKAIGHYADDFADILLEMMRRHVPDLDASSLQKRLSSGGRYLSVTITFTAQSREHLDAIYAELKAHERVLYLI</sequence>
<dbReference type="InterPro" id="IPR007454">
    <property type="entry name" value="UPF0250_YbeD-like"/>
</dbReference>
<proteinExistence type="inferred from homology"/>
<dbReference type="OrthoDB" id="9793424at2"/>
<dbReference type="Pfam" id="PF04359">
    <property type="entry name" value="DUF493"/>
    <property type="match status" value="1"/>
</dbReference>
<keyword evidence="3" id="KW-1185">Reference proteome</keyword>
<dbReference type="SUPFAM" id="SSF117991">
    <property type="entry name" value="YbeD/HP0495-like"/>
    <property type="match status" value="1"/>
</dbReference>
<accession>A0A0S7B7F4</accession>
<evidence type="ECO:0000313" key="2">
    <source>
        <dbReference type="EMBL" id="GAP13279.1"/>
    </source>
</evidence>